<name>A0A1B0ATQ4_9MUSC</name>
<accession>A0A1B0ATQ4</accession>
<sequence>MIIDGFLGEETRQFHERSTFNLAGFCVLRATSMLVMCWLMKRRTTITIHAANMRVPIQMT</sequence>
<evidence type="ECO:0000313" key="3">
    <source>
        <dbReference type="Proteomes" id="UP000092460"/>
    </source>
</evidence>
<keyword evidence="1" id="KW-0472">Membrane</keyword>
<keyword evidence="3" id="KW-1185">Reference proteome</keyword>
<dbReference type="Proteomes" id="UP000092460">
    <property type="component" value="Unassembled WGS sequence"/>
</dbReference>
<evidence type="ECO:0000313" key="2">
    <source>
        <dbReference type="EnsemblMetazoa" id="GPPI008223-PA"/>
    </source>
</evidence>
<keyword evidence="1" id="KW-1133">Transmembrane helix</keyword>
<reference evidence="3" key="1">
    <citation type="submission" date="2015-01" db="EMBL/GenBank/DDBJ databases">
        <authorList>
            <person name="Aksoy S."/>
            <person name="Warren W."/>
            <person name="Wilson R.K."/>
        </authorList>
    </citation>
    <scope>NUCLEOTIDE SEQUENCE [LARGE SCALE GENOMIC DNA]</scope>
    <source>
        <strain evidence="3">IAEA</strain>
    </source>
</reference>
<organism evidence="2 3">
    <name type="scientific">Glossina palpalis gambiensis</name>
    <dbReference type="NCBI Taxonomy" id="67801"/>
    <lineage>
        <taxon>Eukaryota</taxon>
        <taxon>Metazoa</taxon>
        <taxon>Ecdysozoa</taxon>
        <taxon>Arthropoda</taxon>
        <taxon>Hexapoda</taxon>
        <taxon>Insecta</taxon>
        <taxon>Pterygota</taxon>
        <taxon>Neoptera</taxon>
        <taxon>Endopterygota</taxon>
        <taxon>Diptera</taxon>
        <taxon>Brachycera</taxon>
        <taxon>Muscomorpha</taxon>
        <taxon>Hippoboscoidea</taxon>
        <taxon>Glossinidae</taxon>
        <taxon>Glossina</taxon>
    </lineage>
</organism>
<protein>
    <submittedName>
        <fullName evidence="2">Uncharacterized protein</fullName>
    </submittedName>
</protein>
<dbReference type="VEuPathDB" id="VectorBase:GPPI008223"/>
<evidence type="ECO:0000256" key="1">
    <source>
        <dbReference type="SAM" id="Phobius"/>
    </source>
</evidence>
<reference evidence="2" key="2">
    <citation type="submission" date="2020-05" db="UniProtKB">
        <authorList>
            <consortium name="EnsemblMetazoa"/>
        </authorList>
    </citation>
    <scope>IDENTIFICATION</scope>
    <source>
        <strain evidence="2">IAEA</strain>
    </source>
</reference>
<dbReference type="EMBL" id="JXJN01003420">
    <property type="status" value="NOT_ANNOTATED_CDS"/>
    <property type="molecule type" value="Genomic_DNA"/>
</dbReference>
<proteinExistence type="predicted"/>
<feature type="transmembrane region" description="Helical" evidence="1">
    <location>
        <begin position="20"/>
        <end position="39"/>
    </location>
</feature>
<dbReference type="EnsemblMetazoa" id="GPPI008223-RA">
    <property type="protein sequence ID" value="GPPI008223-PA"/>
    <property type="gene ID" value="GPPI008223"/>
</dbReference>
<keyword evidence="1" id="KW-0812">Transmembrane</keyword>
<dbReference type="AlphaFoldDB" id="A0A1B0ATQ4"/>